<dbReference type="Pfam" id="PF21010">
    <property type="entry name" value="HA2_C"/>
    <property type="match status" value="1"/>
</dbReference>
<dbReference type="AlphaFoldDB" id="A0A915D186"/>
<evidence type="ECO:0000256" key="10">
    <source>
        <dbReference type="SAM" id="MobiDB-lite"/>
    </source>
</evidence>
<comment type="similarity">
    <text evidence="8">Belongs to the DEAD box helicase family. DEAH subfamily. PRP16 sub-subfamily.</text>
</comment>
<dbReference type="Pfam" id="PF00271">
    <property type="entry name" value="Helicase_C"/>
    <property type="match status" value="1"/>
</dbReference>
<feature type="region of interest" description="Disordered" evidence="10">
    <location>
        <begin position="358"/>
        <end position="379"/>
    </location>
</feature>
<dbReference type="Gene3D" id="1.20.120.1080">
    <property type="match status" value="1"/>
</dbReference>
<keyword evidence="2" id="KW-0507">mRNA processing</keyword>
<dbReference type="FunFam" id="1.20.120.1080:FF:000001">
    <property type="entry name" value="Pre-mRNA-splicing factor ATP-dependent RNA helicase"/>
    <property type="match status" value="1"/>
</dbReference>
<keyword evidence="7" id="KW-0508">mRNA splicing</keyword>
<dbReference type="FunFam" id="3.40.50.300:FF:003016">
    <property type="entry name" value="DEAH-box helicase 9"/>
    <property type="match status" value="1"/>
</dbReference>
<evidence type="ECO:0000256" key="2">
    <source>
        <dbReference type="ARBA" id="ARBA00022664"/>
    </source>
</evidence>
<dbReference type="GO" id="GO:0040022">
    <property type="term" value="P:feminization of hermaphroditic germ-line"/>
    <property type="evidence" value="ECO:0007669"/>
    <property type="project" value="UniProtKB-ARBA"/>
</dbReference>
<dbReference type="InterPro" id="IPR001650">
    <property type="entry name" value="Helicase_C-like"/>
</dbReference>
<evidence type="ECO:0000313" key="12">
    <source>
        <dbReference type="Proteomes" id="UP000887574"/>
    </source>
</evidence>
<dbReference type="GO" id="GO:0005524">
    <property type="term" value="F:ATP binding"/>
    <property type="evidence" value="ECO:0007669"/>
    <property type="project" value="UniProtKB-KW"/>
</dbReference>
<comment type="catalytic activity">
    <reaction evidence="9">
        <text>ATP + H2O = ADP + phosphate + H(+)</text>
        <dbReference type="Rhea" id="RHEA:13065"/>
        <dbReference type="ChEBI" id="CHEBI:15377"/>
        <dbReference type="ChEBI" id="CHEBI:15378"/>
        <dbReference type="ChEBI" id="CHEBI:30616"/>
        <dbReference type="ChEBI" id="CHEBI:43474"/>
        <dbReference type="ChEBI" id="CHEBI:456216"/>
        <dbReference type="EC" id="3.6.4.13"/>
    </reaction>
</comment>
<dbReference type="Pfam" id="PF04408">
    <property type="entry name" value="WHD_HA2"/>
    <property type="match status" value="1"/>
</dbReference>
<feature type="domain" description="Helicase C-terminal" evidence="11">
    <location>
        <begin position="1"/>
        <end position="118"/>
    </location>
</feature>
<dbReference type="InterPro" id="IPR007502">
    <property type="entry name" value="Helicase-assoc_dom"/>
</dbReference>
<evidence type="ECO:0000256" key="8">
    <source>
        <dbReference type="ARBA" id="ARBA00038040"/>
    </source>
</evidence>
<dbReference type="WBParaSite" id="jg14479">
    <property type="protein sequence ID" value="jg14479"/>
    <property type="gene ID" value="jg14479"/>
</dbReference>
<dbReference type="SMART" id="SM00847">
    <property type="entry name" value="HA2"/>
    <property type="match status" value="1"/>
</dbReference>
<keyword evidence="5" id="KW-0347">Helicase</keyword>
<name>A0A915D186_9BILA</name>
<dbReference type="CDD" id="cd18791">
    <property type="entry name" value="SF2_C_RHA"/>
    <property type="match status" value="1"/>
</dbReference>
<dbReference type="GO" id="GO:0003723">
    <property type="term" value="F:RNA binding"/>
    <property type="evidence" value="ECO:0007669"/>
    <property type="project" value="TreeGrafter"/>
</dbReference>
<dbReference type="InterPro" id="IPR027417">
    <property type="entry name" value="P-loop_NTPase"/>
</dbReference>
<dbReference type="InterPro" id="IPR048333">
    <property type="entry name" value="HA2_WH"/>
</dbReference>
<proteinExistence type="inferred from homology"/>
<keyword evidence="3" id="KW-0547">Nucleotide-binding</keyword>
<dbReference type="Pfam" id="PF07717">
    <property type="entry name" value="OB_NTP_bind"/>
    <property type="match status" value="1"/>
</dbReference>
<evidence type="ECO:0000256" key="4">
    <source>
        <dbReference type="ARBA" id="ARBA00022801"/>
    </source>
</evidence>
<reference evidence="13" key="1">
    <citation type="submission" date="2022-11" db="UniProtKB">
        <authorList>
            <consortium name="WormBaseParasite"/>
        </authorList>
    </citation>
    <scope>IDENTIFICATION</scope>
</reference>
<keyword evidence="6" id="KW-0067">ATP-binding</keyword>
<evidence type="ECO:0000256" key="9">
    <source>
        <dbReference type="ARBA" id="ARBA00047984"/>
    </source>
</evidence>
<dbReference type="Proteomes" id="UP000887574">
    <property type="component" value="Unplaced"/>
</dbReference>
<evidence type="ECO:0000256" key="5">
    <source>
        <dbReference type="ARBA" id="ARBA00022806"/>
    </source>
</evidence>
<dbReference type="Gene3D" id="3.40.50.300">
    <property type="entry name" value="P-loop containing nucleotide triphosphate hydrolases"/>
    <property type="match status" value="1"/>
</dbReference>
<protein>
    <recommendedName>
        <fullName evidence="1">RNA helicase</fullName>
        <ecNumber evidence="1">3.6.4.13</ecNumber>
    </recommendedName>
</protein>
<keyword evidence="4" id="KW-0378">Hydrolase</keyword>
<evidence type="ECO:0000256" key="1">
    <source>
        <dbReference type="ARBA" id="ARBA00012552"/>
    </source>
</evidence>
<dbReference type="GO" id="GO:0008380">
    <property type="term" value="P:RNA splicing"/>
    <property type="evidence" value="ECO:0007669"/>
    <property type="project" value="UniProtKB-KW"/>
</dbReference>
<dbReference type="GO" id="GO:0016787">
    <property type="term" value="F:hydrolase activity"/>
    <property type="evidence" value="ECO:0007669"/>
    <property type="project" value="UniProtKB-KW"/>
</dbReference>
<feature type="compositionally biased region" description="Basic and acidic residues" evidence="10">
    <location>
        <begin position="358"/>
        <end position="370"/>
    </location>
</feature>
<dbReference type="InterPro" id="IPR011709">
    <property type="entry name" value="DEAD-box_helicase_OB_fold"/>
</dbReference>
<evidence type="ECO:0000313" key="13">
    <source>
        <dbReference type="WBParaSite" id="jg14479"/>
    </source>
</evidence>
<evidence type="ECO:0000259" key="11">
    <source>
        <dbReference type="PROSITE" id="PS51194"/>
    </source>
</evidence>
<evidence type="ECO:0000256" key="6">
    <source>
        <dbReference type="ARBA" id="ARBA00022840"/>
    </source>
</evidence>
<dbReference type="PANTHER" id="PTHR18934:SF91">
    <property type="entry name" value="PRE-MRNA-SPLICING FACTOR ATP-DEPENDENT RNA HELICASE PRP16"/>
    <property type="match status" value="1"/>
</dbReference>
<evidence type="ECO:0000256" key="3">
    <source>
        <dbReference type="ARBA" id="ARBA00022741"/>
    </source>
</evidence>
<dbReference type="GO" id="GO:0006397">
    <property type="term" value="P:mRNA processing"/>
    <property type="evidence" value="ECO:0007669"/>
    <property type="project" value="UniProtKB-KW"/>
</dbReference>
<dbReference type="EC" id="3.6.4.13" evidence="1"/>
<dbReference type="SUPFAM" id="SSF52540">
    <property type="entry name" value="P-loop containing nucleoside triphosphate hydrolases"/>
    <property type="match status" value="1"/>
</dbReference>
<organism evidence="12 13">
    <name type="scientific">Ditylenchus dipsaci</name>
    <dbReference type="NCBI Taxonomy" id="166011"/>
    <lineage>
        <taxon>Eukaryota</taxon>
        <taxon>Metazoa</taxon>
        <taxon>Ecdysozoa</taxon>
        <taxon>Nematoda</taxon>
        <taxon>Chromadorea</taxon>
        <taxon>Rhabditida</taxon>
        <taxon>Tylenchina</taxon>
        <taxon>Tylenchomorpha</taxon>
        <taxon>Sphaerularioidea</taxon>
        <taxon>Anguinidae</taxon>
        <taxon>Anguininae</taxon>
        <taxon>Ditylenchus</taxon>
    </lineage>
</organism>
<keyword evidence="12" id="KW-1185">Reference proteome</keyword>
<dbReference type="GO" id="GO:0034458">
    <property type="term" value="F:3'-5' RNA helicase activity"/>
    <property type="evidence" value="ECO:0007669"/>
    <property type="project" value="TreeGrafter"/>
</dbReference>
<sequence length="424" mass="47607">MQAKIFQEAPGGMRKCVVATNIAETSLTIDGIFFVIDPGFCKLKVYNPKIGMDALQVYLSISQASANQRAGRAGRTGPGQCFRLYTERQYKDEMLIATVPELQRTNLANVVLLLKSLDVTDLLTFHFMDPPPQENMLNSMYQLWTLGALDNTGRLTDLGRKMVEFPLEPTQSKMLITSVDMKCSSEVLTIVSMLSVPSIFYRPKSREEEADARRKIPSARKRSPFIPESLCAMGKAQAKAMRKVREVRAQLGDIMETMKLQVISSGTDWDIVRKCICGAYFFNAARLKGIGEYANARTGMPCFLHPTSALFGMGYTPDYVVYHELIMTAKEYMQSVTAVDAAWLAELGPMFYSVKDNHQTRTSKNKDKQKAAASMEEEMRSADYQEKMIGRQSIQQSKKRKTNIVEAGVVTASSKFKAKRRFGF</sequence>
<dbReference type="PANTHER" id="PTHR18934">
    <property type="entry name" value="ATP-DEPENDENT RNA HELICASE"/>
    <property type="match status" value="1"/>
</dbReference>
<dbReference type="PROSITE" id="PS51194">
    <property type="entry name" value="HELICASE_CTER"/>
    <property type="match status" value="1"/>
</dbReference>
<evidence type="ECO:0000256" key="7">
    <source>
        <dbReference type="ARBA" id="ARBA00023187"/>
    </source>
</evidence>
<accession>A0A915D186</accession>